<reference evidence="2" key="1">
    <citation type="submission" date="2021-02" db="EMBL/GenBank/DDBJ databases">
        <title>Genome-Resolved Metagenomics of a Microbial Community Performing Photosynthetic Biological Nutrient Removal.</title>
        <authorList>
            <person name="Mcdaniel E.A."/>
        </authorList>
    </citation>
    <scope>NUCLEOTIDE SEQUENCE</scope>
    <source>
        <strain evidence="2">UWPOB_OBS1</strain>
    </source>
</reference>
<protein>
    <recommendedName>
        <fullName evidence="1">Peptidase M17 leucyl aminopeptidase N-terminal domain-containing protein</fullName>
    </recommendedName>
</protein>
<proteinExistence type="predicted"/>
<dbReference type="AlphaFoldDB" id="A0A8J7P816"/>
<gene>
    <name evidence="2" type="ORF">J0M35_13205</name>
</gene>
<accession>A0A8J7P816</accession>
<dbReference type="Pfam" id="PF02789">
    <property type="entry name" value="Peptidase_M17_N"/>
    <property type="match status" value="1"/>
</dbReference>
<dbReference type="GO" id="GO:0070006">
    <property type="term" value="F:metalloaminopeptidase activity"/>
    <property type="evidence" value="ECO:0007669"/>
    <property type="project" value="InterPro"/>
</dbReference>
<dbReference type="InterPro" id="IPR043472">
    <property type="entry name" value="Macro_dom-like"/>
</dbReference>
<evidence type="ECO:0000313" key="2">
    <source>
        <dbReference type="EMBL" id="MBN8661319.1"/>
    </source>
</evidence>
<dbReference type="InterPro" id="IPR008283">
    <property type="entry name" value="Peptidase_M17_N"/>
</dbReference>
<evidence type="ECO:0000259" key="1">
    <source>
        <dbReference type="Pfam" id="PF02789"/>
    </source>
</evidence>
<comment type="caution">
    <text evidence="2">The sequence shown here is derived from an EMBL/GenBank/DDBJ whole genome shotgun (WGS) entry which is preliminary data.</text>
</comment>
<feature type="domain" description="Peptidase M17 leucyl aminopeptidase N-terminal" evidence="1">
    <location>
        <begin position="38"/>
        <end position="115"/>
    </location>
</feature>
<dbReference type="Proteomes" id="UP000664277">
    <property type="component" value="Unassembled WGS sequence"/>
</dbReference>
<name>A0A8J7P816_9BACT</name>
<dbReference type="GO" id="GO:0006508">
    <property type="term" value="P:proteolysis"/>
    <property type="evidence" value="ECO:0007669"/>
    <property type="project" value="InterPro"/>
</dbReference>
<organism evidence="2 3">
    <name type="scientific">Candidatus Obscuribacter phosphatis</name>
    <dbReference type="NCBI Taxonomy" id="1906157"/>
    <lineage>
        <taxon>Bacteria</taxon>
        <taxon>Bacillati</taxon>
        <taxon>Candidatus Melainabacteria</taxon>
        <taxon>Candidatus Obscuribacterales</taxon>
        <taxon>Candidatus Obscuribacteraceae</taxon>
        <taxon>Candidatus Obscuribacter</taxon>
    </lineage>
</organism>
<dbReference type="SUPFAM" id="SSF52949">
    <property type="entry name" value="Macro domain-like"/>
    <property type="match status" value="1"/>
</dbReference>
<dbReference type="EMBL" id="JAFLCK010000018">
    <property type="protein sequence ID" value="MBN8661319.1"/>
    <property type="molecule type" value="Genomic_DNA"/>
</dbReference>
<evidence type="ECO:0000313" key="3">
    <source>
        <dbReference type="Proteomes" id="UP000664277"/>
    </source>
</evidence>
<dbReference type="Gene3D" id="3.40.220.10">
    <property type="entry name" value="Leucine Aminopeptidase, subunit E, domain 1"/>
    <property type="match status" value="1"/>
</dbReference>
<sequence>MTTFTITTGSGKPVLGLRETPMLVLGTLSGMGLGSQIAELDGDLGGIISAEIQERGFQGELGKYFTVELERPGIPQNILVLGLGSPEKFDRKAITRAIKIAVARAIKLGCNKLTIPILPNRQTQGKLNLRGQAYIIREAVEQKLKDLKAEGALEVEFLCSPQAKVHLVRGLACKRMNDKGECSYSED</sequence>